<keyword evidence="2" id="KW-1133">Transmembrane helix</keyword>
<dbReference type="EMBL" id="BMAV01018145">
    <property type="protein sequence ID" value="GFY70283.1"/>
    <property type="molecule type" value="Genomic_DNA"/>
</dbReference>
<accession>A0A8X6YDG9</accession>
<keyword evidence="2" id="KW-0812">Transmembrane</keyword>
<organism evidence="3 4">
    <name type="scientific">Trichonephila inaurata madagascariensis</name>
    <dbReference type="NCBI Taxonomy" id="2747483"/>
    <lineage>
        <taxon>Eukaryota</taxon>
        <taxon>Metazoa</taxon>
        <taxon>Ecdysozoa</taxon>
        <taxon>Arthropoda</taxon>
        <taxon>Chelicerata</taxon>
        <taxon>Arachnida</taxon>
        <taxon>Araneae</taxon>
        <taxon>Araneomorphae</taxon>
        <taxon>Entelegynae</taxon>
        <taxon>Araneoidea</taxon>
        <taxon>Nephilidae</taxon>
        <taxon>Trichonephila</taxon>
        <taxon>Trichonephila inaurata</taxon>
    </lineage>
</organism>
<comment type="caution">
    <text evidence="3">The sequence shown here is derived from an EMBL/GenBank/DDBJ whole genome shotgun (WGS) entry which is preliminary data.</text>
</comment>
<evidence type="ECO:0000256" key="1">
    <source>
        <dbReference type="SAM" id="MobiDB-lite"/>
    </source>
</evidence>
<evidence type="ECO:0000313" key="4">
    <source>
        <dbReference type="Proteomes" id="UP000886998"/>
    </source>
</evidence>
<dbReference type="OrthoDB" id="6473117at2759"/>
<feature type="transmembrane region" description="Helical" evidence="2">
    <location>
        <begin position="6"/>
        <end position="22"/>
    </location>
</feature>
<keyword evidence="4" id="KW-1185">Reference proteome</keyword>
<sequence>MTYVIIVEVIFYILSYLMGALIQGHMPSFFQIIGYVSIAEIIKNYILSKIFENVLAHKDDAIEQNIKEIERKSIPIVHSFAISQMCKALDIDVCLAPIEEINTWKTKDNLKKEKSPIISNSESDQKKHEKSPPQVRNVSVYKMCIALGLEAQLNPEMKTETFKRKQKAIPVVHSTAVFLFCEALDIRAVLTSPQN</sequence>
<protein>
    <submittedName>
        <fullName evidence="3">Uncharacterized protein</fullName>
    </submittedName>
</protein>
<evidence type="ECO:0000256" key="2">
    <source>
        <dbReference type="SAM" id="Phobius"/>
    </source>
</evidence>
<gene>
    <name evidence="3" type="ORF">TNIN_114811</name>
</gene>
<reference evidence="3" key="1">
    <citation type="submission" date="2020-08" db="EMBL/GenBank/DDBJ databases">
        <title>Multicomponent nature underlies the extraordinary mechanical properties of spider dragline silk.</title>
        <authorList>
            <person name="Kono N."/>
            <person name="Nakamura H."/>
            <person name="Mori M."/>
            <person name="Yoshida Y."/>
            <person name="Ohtoshi R."/>
            <person name="Malay A.D."/>
            <person name="Moran D.A.P."/>
            <person name="Tomita M."/>
            <person name="Numata K."/>
            <person name="Arakawa K."/>
        </authorList>
    </citation>
    <scope>NUCLEOTIDE SEQUENCE</scope>
</reference>
<dbReference type="Proteomes" id="UP000886998">
    <property type="component" value="Unassembled WGS sequence"/>
</dbReference>
<dbReference type="AlphaFoldDB" id="A0A8X6YDG9"/>
<keyword evidence="2" id="KW-0472">Membrane</keyword>
<feature type="region of interest" description="Disordered" evidence="1">
    <location>
        <begin position="115"/>
        <end position="134"/>
    </location>
</feature>
<evidence type="ECO:0000313" key="3">
    <source>
        <dbReference type="EMBL" id="GFY70283.1"/>
    </source>
</evidence>
<name>A0A8X6YDG9_9ARAC</name>
<proteinExistence type="predicted"/>